<dbReference type="InterPro" id="IPR038765">
    <property type="entry name" value="Papain-like_cys_pep_sf"/>
</dbReference>
<reference evidence="1 2" key="1">
    <citation type="journal article" date="2016" name="Nat. Commun.">
        <title>Thousands of microbial genomes shed light on interconnected biogeochemical processes in an aquifer system.</title>
        <authorList>
            <person name="Anantharaman K."/>
            <person name="Brown C.T."/>
            <person name="Hug L.A."/>
            <person name="Sharon I."/>
            <person name="Castelle C.J."/>
            <person name="Probst A.J."/>
            <person name="Thomas B.C."/>
            <person name="Singh A."/>
            <person name="Wilkins M.J."/>
            <person name="Karaoz U."/>
            <person name="Brodie E.L."/>
            <person name="Williams K.H."/>
            <person name="Hubbard S.S."/>
            <person name="Banfield J.F."/>
        </authorList>
    </citation>
    <scope>NUCLEOTIDE SEQUENCE [LARGE SCALE GENOMIC DNA]</scope>
</reference>
<gene>
    <name evidence="1" type="ORF">A3A69_01660</name>
</gene>
<evidence type="ECO:0000313" key="2">
    <source>
        <dbReference type="Proteomes" id="UP000177458"/>
    </source>
</evidence>
<evidence type="ECO:0000313" key="1">
    <source>
        <dbReference type="EMBL" id="OGC48062.1"/>
    </source>
</evidence>
<proteinExistence type="predicted"/>
<dbReference type="Gene3D" id="3.90.1720.10">
    <property type="entry name" value="endopeptidase domain like (from Nostoc punctiforme)"/>
    <property type="match status" value="1"/>
</dbReference>
<comment type="caution">
    <text evidence="1">The sequence shown here is derived from an EMBL/GenBank/DDBJ whole genome shotgun (WGS) entry which is preliminary data.</text>
</comment>
<sequence>MLLPASVANAVDYLKPPWWTGANGANCDDTNYYQATGVHSTILTTWNGVKVCGPLPGTDGDRAVTFSYSQSEEWEWQCTELVKRYLLMAFSKPSMGNTYGYQVVNNYANAYPDTFIAVPNDGSAHAFPKVGDLVSYGNESPGHTAIITAITVTDPTNGDATLSLIEQNLSPTGTTTETVDGWVIQDTVTGWLTPVWSIQTASNPGTYNNLSAITDIASNDIWAVGSSTGNVGGVYRTYPTAYRWNGQSWGSNAIGTNYLDNLLNGVSAISSTNAVAVGSSTSSIAFAMRYNGSWSSITVDRPGSQSPLMAVSSDPSSSETWAVGYYLQSGTYRPLLERYNGSNAFIKASDPLTVTGSVETRLFGVSVLSSNDAWAVGWYKDSSNNRHPITYHYDGTNWTYQTTPEPSGSIVLPQLLAVKAIASNNVWAVGSFAYSATPGQSEPLVMHWDGSSWTVDTAPAPLLHGGFFAIDAASAGTIYATGLTGSVGSSYPRPLVMRYNGTSWAEVSVPTNFSERFNGIAVTGSTAGDAIWAVGGKISSSTYNLIEQGNVR</sequence>
<name>A0A1F4UT35_UNCKA</name>
<dbReference type="InterPro" id="IPR011043">
    <property type="entry name" value="Gal_Oxase/kelch_b-propeller"/>
</dbReference>
<organism evidence="1 2">
    <name type="scientific">candidate division WWE3 bacterium RIFCSPLOWO2_01_FULL_37_15</name>
    <dbReference type="NCBI Taxonomy" id="1802622"/>
    <lineage>
        <taxon>Bacteria</taxon>
        <taxon>Katanobacteria</taxon>
    </lineage>
</organism>
<dbReference type="Proteomes" id="UP000177458">
    <property type="component" value="Unassembled WGS sequence"/>
</dbReference>
<dbReference type="SUPFAM" id="SSF50965">
    <property type="entry name" value="Galactose oxidase, central domain"/>
    <property type="match status" value="1"/>
</dbReference>
<protein>
    <submittedName>
        <fullName evidence="1">Uncharacterized protein</fullName>
    </submittedName>
</protein>
<accession>A0A1F4UT35</accession>
<dbReference type="AlphaFoldDB" id="A0A1F4UT35"/>
<dbReference type="SUPFAM" id="SSF54001">
    <property type="entry name" value="Cysteine proteinases"/>
    <property type="match status" value="1"/>
</dbReference>
<dbReference type="EMBL" id="MEVF01000050">
    <property type="protein sequence ID" value="OGC48062.1"/>
    <property type="molecule type" value="Genomic_DNA"/>
</dbReference>